<name>H6NC62_9BACL</name>
<proteinExistence type="predicted"/>
<dbReference type="HOGENOM" id="CLU_069120_0_0_9"/>
<evidence type="ECO:0000313" key="3">
    <source>
        <dbReference type="EMBL" id="AFC28255.1"/>
    </source>
</evidence>
<evidence type="ECO:0000259" key="2">
    <source>
        <dbReference type="Pfam" id="PF00149"/>
    </source>
</evidence>
<evidence type="ECO:0000256" key="1">
    <source>
        <dbReference type="SAM" id="SignalP"/>
    </source>
</evidence>
<dbReference type="KEGG" id="pmq:PM3016_1327"/>
<evidence type="ECO:0000313" key="4">
    <source>
        <dbReference type="Proteomes" id="UP000007523"/>
    </source>
</evidence>
<keyword evidence="4" id="KW-1185">Reference proteome</keyword>
<dbReference type="PROSITE" id="PS51257">
    <property type="entry name" value="PROKAR_LIPOPROTEIN"/>
    <property type="match status" value="1"/>
</dbReference>
<dbReference type="PANTHER" id="PTHR43143:SF1">
    <property type="entry name" value="SERINE_THREONINE-PROTEIN PHOSPHATASE CPPED1"/>
    <property type="match status" value="1"/>
</dbReference>
<organism evidence="3 4">
    <name type="scientific">Paenibacillus mucilaginosus 3016</name>
    <dbReference type="NCBI Taxonomy" id="1116391"/>
    <lineage>
        <taxon>Bacteria</taxon>
        <taxon>Bacillati</taxon>
        <taxon>Bacillota</taxon>
        <taxon>Bacilli</taxon>
        <taxon>Bacillales</taxon>
        <taxon>Paenibacillaceae</taxon>
        <taxon>Paenibacillus</taxon>
    </lineage>
</organism>
<reference evidence="3 4" key="1">
    <citation type="journal article" date="2012" name="J. Bacteriol.">
        <title>Complete Genome Sequence of Paenibacillus mucilaginosus 3016, a Bacterium Functional as Microbial Fertilizer.</title>
        <authorList>
            <person name="Ma M."/>
            <person name="Wang Z."/>
            <person name="Li L."/>
            <person name="Jiang X."/>
            <person name="Guan D."/>
            <person name="Cao F."/>
            <person name="Chen H."/>
            <person name="Wang X."/>
            <person name="Shen D."/>
            <person name="Du B."/>
            <person name="Li J."/>
        </authorList>
    </citation>
    <scope>NUCLEOTIDE SEQUENCE [LARGE SCALE GENOMIC DNA]</scope>
    <source>
        <strain evidence="3 4">3016</strain>
    </source>
</reference>
<dbReference type="Proteomes" id="UP000007523">
    <property type="component" value="Chromosome"/>
</dbReference>
<dbReference type="GO" id="GO:0016787">
    <property type="term" value="F:hydrolase activity"/>
    <property type="evidence" value="ECO:0007669"/>
    <property type="project" value="InterPro"/>
</dbReference>
<dbReference type="Pfam" id="PF00149">
    <property type="entry name" value="Metallophos"/>
    <property type="match status" value="1"/>
</dbReference>
<dbReference type="InterPro" id="IPR004843">
    <property type="entry name" value="Calcineurin-like_PHP"/>
</dbReference>
<accession>H6NC62</accession>
<dbReference type="Gene3D" id="3.60.21.10">
    <property type="match status" value="1"/>
</dbReference>
<feature type="signal peptide" evidence="1">
    <location>
        <begin position="1"/>
        <end position="31"/>
    </location>
</feature>
<sequence length="353" mass="38059">MGRRTSRWVPPGSGALRRSTALLLAAAVLLAGCGPGRTGGTNGAGGPPAAPPSTPVEAPVEATIGTVPIAAGKFRFVVMGDSRGSSNGTNEATLRALLEKVKGLKPAPDFLLFTGDQVTGGYTVAKQLANWKNIADDYFPVTSIYPALGNHEDDEKVFSKAFPYLPQNGAEGYGRTVYSFDHGNARFITLNSNRTNEDDDYVIDDAQLAWLEEQLKGAADKHRFVQFHVPAYPVGAHLGSSLDAAPASRDKLWALLDRYRVTAVLVGHEHNYNRRKVDASFSGSGYTFRQEIYQLTIGGAGAPLYTGSKENKGVVVGPKASYHYMVVDVDGSRAQFEAYDLQQNRIDSFAVER</sequence>
<dbReference type="SUPFAM" id="SSF56300">
    <property type="entry name" value="Metallo-dependent phosphatases"/>
    <property type="match status" value="1"/>
</dbReference>
<gene>
    <name evidence="3" type="ORF">PM3016_1327</name>
</gene>
<dbReference type="STRING" id="1116391.PM3016_1327"/>
<protein>
    <submittedName>
        <fullName evidence="3">Metallophosphoesterase</fullName>
    </submittedName>
</protein>
<feature type="chain" id="PRO_5039023820" evidence="1">
    <location>
        <begin position="32"/>
        <end position="353"/>
    </location>
</feature>
<dbReference type="EMBL" id="CP003235">
    <property type="protein sequence ID" value="AFC28255.1"/>
    <property type="molecule type" value="Genomic_DNA"/>
</dbReference>
<dbReference type="InterPro" id="IPR051918">
    <property type="entry name" value="STPP_CPPED1"/>
</dbReference>
<feature type="domain" description="Calcineurin-like phosphoesterase" evidence="2">
    <location>
        <begin position="75"/>
        <end position="272"/>
    </location>
</feature>
<dbReference type="AlphaFoldDB" id="H6NC62"/>
<dbReference type="PANTHER" id="PTHR43143">
    <property type="entry name" value="METALLOPHOSPHOESTERASE, CALCINEURIN SUPERFAMILY"/>
    <property type="match status" value="1"/>
</dbReference>
<keyword evidence="1" id="KW-0732">Signal</keyword>
<dbReference type="InterPro" id="IPR029052">
    <property type="entry name" value="Metallo-depent_PP-like"/>
</dbReference>